<evidence type="ECO:0000313" key="2">
    <source>
        <dbReference type="EMBL" id="EKC99650.1"/>
    </source>
</evidence>
<evidence type="ECO:0000256" key="1">
    <source>
        <dbReference type="SAM" id="MobiDB-lite"/>
    </source>
</evidence>
<organism evidence="2 3">
    <name type="scientific">Trichosporon asahii var. asahii (strain CBS 8904)</name>
    <name type="common">Yeast</name>
    <dbReference type="NCBI Taxonomy" id="1220162"/>
    <lineage>
        <taxon>Eukaryota</taxon>
        <taxon>Fungi</taxon>
        <taxon>Dikarya</taxon>
        <taxon>Basidiomycota</taxon>
        <taxon>Agaricomycotina</taxon>
        <taxon>Tremellomycetes</taxon>
        <taxon>Trichosporonales</taxon>
        <taxon>Trichosporonaceae</taxon>
        <taxon>Trichosporon</taxon>
    </lineage>
</organism>
<sequence length="1056" mass="116446">MVAPETPRSSFARRIAKGKGRARASSSDSDGDDFLEELEIDGDDLLAADGGSDDESENGSDDDELWLDDGSEAARLDIEDTIKAAATVIQTLASLEDRLRACDEMDDKLDARLGRTALKKRARLSDLKQVAQGKDAFGWKSDLYVDDTSPIPKAVQRVVNVISRARALHPSPDKREQLDSGGPARHSRDNVDMTTVIDNMAKKGMPRIIRDLIDLQAMCPEVDISGLAAFINRLEAMTSASVSRRSVFSKGLRRYLAEKEAGDLFLDGSNPGFGWRAALPESSIERVIASYSDRDIELIESIEEKLKSDAVKWRVKRLVKKVRQRLSKRDKKAVELVYNADSVCTLVYGSETTTRELATLVSRVVLRYLLLCGKLWVLAKRDFSSAWLDPIAVFMHLVESVVVAGYVRFRDKDGKPELLGTVDLISGLPHIRGGLSGSSGKVTYLAHEQHGLPASMYNGDDDDDSFGNHGHESFPVNLTRGSWPFPTMWAHLSSRQPALQKLADKLAPVGVLQKVQLPDFEPTKQMEAMWRHNHVDPLDAVARDPSLPQRMKEGLNSAEQEVKNAAAARRQQQADADKTAKAQGRHLMAGRCDTCGIALLSHGTCVACRRDAKRLEGQRKHLQRFEQALRKAKELGYVGNAKPIVRAAEPRAIVPRLPDELNVGYGIQAAAELQETFFSFECARYRRVREKGWAEGTADASICDICVHVERRNSDEFQRRPVCYQCGIDKCREWRKGPVWAAMICLPCWTSHLDGPQESWHLPVPGVHNDLGSLAVVARQGRRRQSLYAPSQHIAPPDQWRRAQEAHGLVQKAVAAAATDAKPADIKEELARLVAAQGVQASASSATRVYDKRPTDDSFDPRAVTSRFGVPGVCLFPQCDSTKLTNGFPVVTRVGGLCGPHHSFISRKSNHDVKQAMVRCLVEVCEADPVGSLKDAFAAAVKTKPRASNTTGSHAIKFTSVSQTDASTGKPKAIFKDIQTAGDRCPGLWINYISSCRQVPSSTALYMAIAQDVFSRRSQRVAFCYQFYRARRNSCLFSLPSLPPIDDATASSLAKT</sequence>
<dbReference type="InParanoid" id="K1VFX2"/>
<dbReference type="HOGENOM" id="CLU_291376_0_0_1"/>
<feature type="region of interest" description="Disordered" evidence="1">
    <location>
        <begin position="557"/>
        <end position="582"/>
    </location>
</feature>
<feature type="region of interest" description="Disordered" evidence="1">
    <location>
        <begin position="169"/>
        <end position="190"/>
    </location>
</feature>
<dbReference type="Proteomes" id="UP000006757">
    <property type="component" value="Unassembled WGS sequence"/>
</dbReference>
<feature type="region of interest" description="Disordered" evidence="1">
    <location>
        <begin position="1"/>
        <end position="66"/>
    </location>
</feature>
<comment type="caution">
    <text evidence="2">The sequence shown here is derived from an EMBL/GenBank/DDBJ whole genome shotgun (WGS) entry which is preliminary data.</text>
</comment>
<proteinExistence type="predicted"/>
<gene>
    <name evidence="2" type="ORF">A1Q2_06069</name>
</gene>
<accession>K1VFX2</accession>
<protein>
    <submittedName>
        <fullName evidence="2">Uncharacterized protein</fullName>
    </submittedName>
</protein>
<dbReference type="EMBL" id="AMBO01000367">
    <property type="protein sequence ID" value="EKC99650.1"/>
    <property type="molecule type" value="Genomic_DNA"/>
</dbReference>
<name>K1VFX2_TRIAC</name>
<dbReference type="AlphaFoldDB" id="K1VFX2"/>
<evidence type="ECO:0000313" key="3">
    <source>
        <dbReference type="Proteomes" id="UP000006757"/>
    </source>
</evidence>
<reference evidence="2 3" key="1">
    <citation type="journal article" date="2012" name="Eukaryot. Cell">
        <title>Genome sequence of the Trichosporon asahii environmental strain CBS 8904.</title>
        <authorList>
            <person name="Yang R.Y."/>
            <person name="Li H.T."/>
            <person name="Zhu H."/>
            <person name="Zhou G.P."/>
            <person name="Wang M."/>
            <person name="Wang L."/>
        </authorList>
    </citation>
    <scope>NUCLEOTIDE SEQUENCE [LARGE SCALE GENOMIC DNA]</scope>
    <source>
        <strain evidence="2 3">CBS 8904</strain>
    </source>
</reference>
<keyword evidence="3" id="KW-1185">Reference proteome</keyword>
<feature type="compositionally biased region" description="Low complexity" evidence="1">
    <location>
        <begin position="565"/>
        <end position="574"/>
    </location>
</feature>
<feature type="compositionally biased region" description="Acidic residues" evidence="1">
    <location>
        <begin position="29"/>
        <end position="66"/>
    </location>
</feature>